<proteinExistence type="predicted"/>
<gene>
    <name evidence="2" type="ORF">HMPREF9473_00407</name>
</gene>
<evidence type="ECO:0000313" key="2">
    <source>
        <dbReference type="EMBL" id="EHI61956.1"/>
    </source>
</evidence>
<dbReference type="EMBL" id="ADLN01000001">
    <property type="protein sequence ID" value="EHI61956.1"/>
    <property type="molecule type" value="Genomic_DNA"/>
</dbReference>
<keyword evidence="1" id="KW-0472">Membrane</keyword>
<organism evidence="2 3">
    <name type="scientific">Hungatella hathewayi WAL-18680</name>
    <dbReference type="NCBI Taxonomy" id="742737"/>
    <lineage>
        <taxon>Bacteria</taxon>
        <taxon>Bacillati</taxon>
        <taxon>Bacillota</taxon>
        <taxon>Clostridia</taxon>
        <taxon>Lachnospirales</taxon>
        <taxon>Lachnospiraceae</taxon>
        <taxon>Hungatella</taxon>
    </lineage>
</organism>
<sequence length="198" mass="22148">MSQKRKHNSVTGQTGQSHGKKWMRFLTRGARRYLIIWIWMGILILAALTIVHYARAGRLSPPLQAQVDILPDRRAKAGTLSETEGRRLEEGEFWVVLNQIPTVEEGDRMCNIEYENPESNHYSARVSLYLKSMGELLGGTSRVDPGNYVENIELKKKLAVGEYPVTARVELFEKKEPAGGLSLDITLHVAESAGGGEE</sequence>
<protein>
    <submittedName>
        <fullName evidence="2">Uncharacterized protein</fullName>
    </submittedName>
</protein>
<evidence type="ECO:0000313" key="3">
    <source>
        <dbReference type="Proteomes" id="UP000005384"/>
    </source>
</evidence>
<keyword evidence="1" id="KW-0812">Transmembrane</keyword>
<name>G5IA68_9FIRM</name>
<keyword evidence="1" id="KW-1133">Transmembrane helix</keyword>
<evidence type="ECO:0000256" key="1">
    <source>
        <dbReference type="SAM" id="Phobius"/>
    </source>
</evidence>
<comment type="caution">
    <text evidence="2">The sequence shown here is derived from an EMBL/GenBank/DDBJ whole genome shotgun (WGS) entry which is preliminary data.</text>
</comment>
<dbReference type="AlphaFoldDB" id="G5IA68"/>
<dbReference type="RefSeq" id="WP_006778389.1">
    <property type="nucleotide sequence ID" value="NZ_CP040506.1"/>
</dbReference>
<dbReference type="PATRIC" id="fig|742737.3.peg.408"/>
<accession>G5IA68</accession>
<feature type="transmembrane region" description="Helical" evidence="1">
    <location>
        <begin position="33"/>
        <end position="54"/>
    </location>
</feature>
<reference evidence="2 3" key="1">
    <citation type="submission" date="2011-08" db="EMBL/GenBank/DDBJ databases">
        <title>The Genome Sequence of Clostridium hathewayi WAL-18680.</title>
        <authorList>
            <consortium name="The Broad Institute Genome Sequencing Platform"/>
            <person name="Earl A."/>
            <person name="Ward D."/>
            <person name="Feldgarden M."/>
            <person name="Gevers D."/>
            <person name="Finegold S.M."/>
            <person name="Summanen P.H."/>
            <person name="Molitoris D.R."/>
            <person name="Song M."/>
            <person name="Daigneault M."/>
            <person name="Allen-Vercoe E."/>
            <person name="Young S.K."/>
            <person name="Zeng Q."/>
            <person name="Gargeya S."/>
            <person name="Fitzgerald M."/>
            <person name="Haas B."/>
            <person name="Abouelleil A."/>
            <person name="Alvarado L."/>
            <person name="Arachchi H.M."/>
            <person name="Berlin A."/>
            <person name="Brown A."/>
            <person name="Chapman S.B."/>
            <person name="Chen Z."/>
            <person name="Dunbar C."/>
            <person name="Freedman E."/>
            <person name="Gearin G."/>
            <person name="Gellesch M."/>
            <person name="Goldberg J."/>
            <person name="Griggs A."/>
            <person name="Gujja S."/>
            <person name="Heiman D."/>
            <person name="Howarth C."/>
            <person name="Larson L."/>
            <person name="Lui A."/>
            <person name="MacDonald P.J.P."/>
            <person name="Montmayeur A."/>
            <person name="Murphy C."/>
            <person name="Neiman D."/>
            <person name="Pearson M."/>
            <person name="Priest M."/>
            <person name="Roberts A."/>
            <person name="Saif S."/>
            <person name="Shea T."/>
            <person name="Shenoy N."/>
            <person name="Sisk P."/>
            <person name="Stolte C."/>
            <person name="Sykes S."/>
            <person name="Wortman J."/>
            <person name="Nusbaum C."/>
            <person name="Birren B."/>
        </authorList>
    </citation>
    <scope>NUCLEOTIDE SEQUENCE [LARGE SCALE GENOMIC DNA]</scope>
    <source>
        <strain evidence="2 3">WAL-18680</strain>
    </source>
</reference>
<keyword evidence="3" id="KW-1185">Reference proteome</keyword>
<dbReference type="HOGENOM" id="CLU_094165_0_0_9"/>
<dbReference type="OrthoDB" id="2166499at2"/>
<dbReference type="Proteomes" id="UP000005384">
    <property type="component" value="Unassembled WGS sequence"/>
</dbReference>